<dbReference type="Gene3D" id="1.10.720.30">
    <property type="entry name" value="SAP domain"/>
    <property type="match status" value="1"/>
</dbReference>
<feature type="compositionally biased region" description="Basic and acidic residues" evidence="6">
    <location>
        <begin position="243"/>
        <end position="268"/>
    </location>
</feature>
<dbReference type="PROSITE" id="PS50103">
    <property type="entry name" value="ZF_C3H1"/>
    <property type="match status" value="1"/>
</dbReference>
<evidence type="ECO:0000313" key="9">
    <source>
        <dbReference type="EMBL" id="KAJ4820421.1"/>
    </source>
</evidence>
<feature type="compositionally biased region" description="Polar residues" evidence="6">
    <location>
        <begin position="372"/>
        <end position="387"/>
    </location>
</feature>
<evidence type="ECO:0000256" key="5">
    <source>
        <dbReference type="PROSITE-ProRule" id="PRU00723"/>
    </source>
</evidence>
<dbReference type="PANTHER" id="PTHR35323:SF5">
    <property type="entry name" value="ZINC FINGER CCCH DOMAIN-CONTAINING PROTEIN 62"/>
    <property type="match status" value="1"/>
</dbReference>
<dbReference type="SMART" id="SM00513">
    <property type="entry name" value="SAP"/>
    <property type="match status" value="1"/>
</dbReference>
<evidence type="ECO:0000256" key="4">
    <source>
        <dbReference type="ARBA" id="ARBA00023125"/>
    </source>
</evidence>
<comment type="caution">
    <text evidence="9">The sequence shown here is derived from an EMBL/GenBank/DDBJ whole genome shotgun (WGS) entry which is preliminary data.</text>
</comment>
<feature type="region of interest" description="Disordered" evidence="6">
    <location>
        <begin position="360"/>
        <end position="387"/>
    </location>
</feature>
<dbReference type="Pfam" id="PF02037">
    <property type="entry name" value="SAP"/>
    <property type="match status" value="1"/>
</dbReference>
<dbReference type="Pfam" id="PF00642">
    <property type="entry name" value="zf-CCCH"/>
    <property type="match status" value="1"/>
</dbReference>
<evidence type="ECO:0000256" key="3">
    <source>
        <dbReference type="ARBA" id="ARBA00022833"/>
    </source>
</evidence>
<keyword evidence="4" id="KW-0238">DNA-binding</keyword>
<proteinExistence type="predicted"/>
<dbReference type="SUPFAM" id="SSF90229">
    <property type="entry name" value="CCCH zinc finger"/>
    <property type="match status" value="1"/>
</dbReference>
<keyword evidence="2 5" id="KW-0863">Zinc-finger</keyword>
<reference evidence="9" key="1">
    <citation type="submission" date="2022-08" db="EMBL/GenBank/DDBJ databases">
        <authorList>
            <person name="Marques A."/>
        </authorList>
    </citation>
    <scope>NUCLEOTIDE SEQUENCE</scope>
    <source>
        <strain evidence="9">RhyPub2mFocal</strain>
        <tissue evidence="9">Leaves</tissue>
    </source>
</reference>
<protein>
    <submittedName>
        <fullName evidence="9">Zinc finger CCCH domain-containing protein 62</fullName>
    </submittedName>
</protein>
<evidence type="ECO:0000313" key="10">
    <source>
        <dbReference type="Proteomes" id="UP001140206"/>
    </source>
</evidence>
<keyword evidence="1 5" id="KW-0479">Metal-binding</keyword>
<dbReference type="AlphaFoldDB" id="A0AAV8HXY0"/>
<evidence type="ECO:0000259" key="8">
    <source>
        <dbReference type="PROSITE" id="PS50800"/>
    </source>
</evidence>
<feature type="zinc finger region" description="C3H1-type" evidence="5">
    <location>
        <begin position="417"/>
        <end position="442"/>
    </location>
</feature>
<accession>A0AAV8HXY0</accession>
<dbReference type="Pfam" id="PF24766">
    <property type="entry name" value="DUF7699"/>
    <property type="match status" value="1"/>
</dbReference>
<feature type="domain" description="C3H1-type" evidence="7">
    <location>
        <begin position="417"/>
        <end position="442"/>
    </location>
</feature>
<dbReference type="SUPFAM" id="SSF68906">
    <property type="entry name" value="SAP domain"/>
    <property type="match status" value="1"/>
</dbReference>
<evidence type="ECO:0000256" key="6">
    <source>
        <dbReference type="SAM" id="MobiDB-lite"/>
    </source>
</evidence>
<dbReference type="GO" id="GO:0008270">
    <property type="term" value="F:zinc ion binding"/>
    <property type="evidence" value="ECO:0007669"/>
    <property type="project" value="UniProtKB-KW"/>
</dbReference>
<dbReference type="InterPro" id="IPR036361">
    <property type="entry name" value="SAP_dom_sf"/>
</dbReference>
<feature type="region of interest" description="Disordered" evidence="6">
    <location>
        <begin position="243"/>
        <end position="285"/>
    </location>
</feature>
<organism evidence="9 10">
    <name type="scientific">Rhynchospora pubera</name>
    <dbReference type="NCBI Taxonomy" id="906938"/>
    <lineage>
        <taxon>Eukaryota</taxon>
        <taxon>Viridiplantae</taxon>
        <taxon>Streptophyta</taxon>
        <taxon>Embryophyta</taxon>
        <taxon>Tracheophyta</taxon>
        <taxon>Spermatophyta</taxon>
        <taxon>Magnoliopsida</taxon>
        <taxon>Liliopsida</taxon>
        <taxon>Poales</taxon>
        <taxon>Cyperaceae</taxon>
        <taxon>Cyperoideae</taxon>
        <taxon>Rhynchosporeae</taxon>
        <taxon>Rhynchospora</taxon>
    </lineage>
</organism>
<dbReference type="InterPro" id="IPR000571">
    <property type="entry name" value="Znf_CCCH"/>
</dbReference>
<dbReference type="EMBL" id="JAMFTS010000001">
    <property type="protein sequence ID" value="KAJ4820421.1"/>
    <property type="molecule type" value="Genomic_DNA"/>
</dbReference>
<evidence type="ECO:0000259" key="7">
    <source>
        <dbReference type="PROSITE" id="PS50103"/>
    </source>
</evidence>
<dbReference type="InterPro" id="IPR036855">
    <property type="entry name" value="Znf_CCCH_sf"/>
</dbReference>
<sequence>MASMDVDFVLISEDESEDEFYVYETEEDDSDLDPTFDLVSETEEALSNLSMKKSRARIVETQFHEDVDPKSFESVQKFIKDGNLEKLKVDQCKVYLKKHGLRLTGKKDVLLSRIQEHIELKDGTGEKKYPVSSFTLNCQGDACLGDVVIFEQNVYDMFSIASRTATGPPLGKRTIAGRIVHESYGEAKQQHTFTIEVLWSKGVKPLPPLYPLLIKGRNLYKLKTMRQKWNDEEERKKILQEKHERGNVARLSRDRRIQEKEMRNAQRENRRRVKSHGKEATKPIPNFQDLTNLANREQPHENFPPEKHAYIPQIRTNLGFVQSNMNQAVEQPRPVQRDPQIKLNHNLVYPNNGYSVRAIGGNNFVSRPPHQPSNGSDRQFSQQAPCHQWGSQRQINSGYNAHGFSHFEPNRSRNAPSVPRQLCKYHMKGQCWFGQACKFRHE</sequence>
<dbReference type="PROSITE" id="PS50800">
    <property type="entry name" value="SAP"/>
    <property type="match status" value="1"/>
</dbReference>
<dbReference type="PANTHER" id="PTHR35323">
    <property type="entry name" value="SAP DOMAIN-CONTAINING PROTEIN"/>
    <property type="match status" value="1"/>
</dbReference>
<keyword evidence="3 5" id="KW-0862">Zinc</keyword>
<keyword evidence="10" id="KW-1185">Reference proteome</keyword>
<dbReference type="Proteomes" id="UP001140206">
    <property type="component" value="Chromosome 1"/>
</dbReference>
<dbReference type="InterPro" id="IPR056116">
    <property type="entry name" value="DUF7699"/>
</dbReference>
<dbReference type="GO" id="GO:0003677">
    <property type="term" value="F:DNA binding"/>
    <property type="evidence" value="ECO:0007669"/>
    <property type="project" value="UniProtKB-KW"/>
</dbReference>
<feature type="domain" description="SAP" evidence="8">
    <location>
        <begin position="84"/>
        <end position="118"/>
    </location>
</feature>
<evidence type="ECO:0000256" key="2">
    <source>
        <dbReference type="ARBA" id="ARBA00022771"/>
    </source>
</evidence>
<evidence type="ECO:0000256" key="1">
    <source>
        <dbReference type="ARBA" id="ARBA00022723"/>
    </source>
</evidence>
<gene>
    <name evidence="9" type="ORF">LUZ62_032987</name>
</gene>
<dbReference type="InterPro" id="IPR003034">
    <property type="entry name" value="SAP_dom"/>
</dbReference>
<name>A0AAV8HXY0_9POAL</name>